<comment type="similarity">
    <text evidence="12">Belongs to the carbohydrate kinase PfkB family. Ribokinase subfamily.</text>
</comment>
<evidence type="ECO:0000256" key="3">
    <source>
        <dbReference type="ARBA" id="ARBA00016943"/>
    </source>
</evidence>
<dbReference type="InterPro" id="IPR011877">
    <property type="entry name" value="Ribokinase"/>
</dbReference>
<feature type="active site" description="Proton acceptor" evidence="12">
    <location>
        <position position="251"/>
    </location>
</feature>
<dbReference type="GO" id="GO:0019303">
    <property type="term" value="P:D-ribose catabolic process"/>
    <property type="evidence" value="ECO:0007669"/>
    <property type="project" value="UniProtKB-UniRule"/>
</dbReference>
<comment type="similarity">
    <text evidence="1">Belongs to the carbohydrate kinase pfkB family.</text>
</comment>
<feature type="binding site" evidence="12">
    <location>
        <position position="247"/>
    </location>
    <ligand>
        <name>K(+)</name>
        <dbReference type="ChEBI" id="CHEBI:29103"/>
    </ligand>
</feature>
<keyword evidence="12" id="KW-0963">Cytoplasm</keyword>
<evidence type="ECO:0000259" key="13">
    <source>
        <dbReference type="Pfam" id="PF00294"/>
    </source>
</evidence>
<comment type="catalytic activity">
    <reaction evidence="12">
        <text>D-ribose + ATP = D-ribose 5-phosphate + ADP + H(+)</text>
        <dbReference type="Rhea" id="RHEA:13697"/>
        <dbReference type="ChEBI" id="CHEBI:15378"/>
        <dbReference type="ChEBI" id="CHEBI:30616"/>
        <dbReference type="ChEBI" id="CHEBI:47013"/>
        <dbReference type="ChEBI" id="CHEBI:78346"/>
        <dbReference type="ChEBI" id="CHEBI:456216"/>
        <dbReference type="EC" id="2.7.1.15"/>
    </reaction>
</comment>
<evidence type="ECO:0000256" key="12">
    <source>
        <dbReference type="HAMAP-Rule" id="MF_01987"/>
    </source>
</evidence>
<comment type="subunit">
    <text evidence="12">Homodimer.</text>
</comment>
<dbReference type="Proteomes" id="UP000269226">
    <property type="component" value="Chromosome"/>
</dbReference>
<feature type="binding site" evidence="12">
    <location>
        <position position="183"/>
    </location>
    <ligand>
        <name>ATP</name>
        <dbReference type="ChEBI" id="CHEBI:30616"/>
    </ligand>
</feature>
<feature type="domain" description="Carbohydrate kinase PfkB" evidence="13">
    <location>
        <begin position="1"/>
        <end position="293"/>
    </location>
</feature>
<keyword evidence="9 12" id="KW-0460">Magnesium</keyword>
<feature type="binding site" evidence="12">
    <location>
        <position position="281"/>
    </location>
    <ligand>
        <name>K(+)</name>
        <dbReference type="ChEBI" id="CHEBI:29103"/>
    </ligand>
</feature>
<dbReference type="GO" id="GO:0005829">
    <property type="term" value="C:cytosol"/>
    <property type="evidence" value="ECO:0007669"/>
    <property type="project" value="TreeGrafter"/>
</dbReference>
<evidence type="ECO:0000256" key="6">
    <source>
        <dbReference type="ARBA" id="ARBA00022741"/>
    </source>
</evidence>
<keyword evidence="7 12" id="KW-0418">Kinase</keyword>
<comment type="caution">
    <text evidence="12">Lacks conserved residue(s) required for the propagation of feature annotation.</text>
</comment>
<evidence type="ECO:0000256" key="10">
    <source>
        <dbReference type="ARBA" id="ARBA00022958"/>
    </source>
</evidence>
<protein>
    <recommendedName>
        <fullName evidence="3 12">Ribokinase</fullName>
        <shortName evidence="12">RK</shortName>
        <ecNumber evidence="2 12">2.7.1.15</ecNumber>
    </recommendedName>
</protein>
<keyword evidence="11 12" id="KW-0119">Carbohydrate metabolism</keyword>
<keyword evidence="8 12" id="KW-0067">ATP-binding</keyword>
<feature type="binding site" evidence="12">
    <location>
        <position position="139"/>
    </location>
    <ligand>
        <name>substrate</name>
    </ligand>
</feature>
<dbReference type="InterPro" id="IPR002173">
    <property type="entry name" value="Carboh/pur_kinase_PfkB_CS"/>
</dbReference>
<comment type="subcellular location">
    <subcellularLocation>
        <location evidence="12">Cytoplasm</location>
    </subcellularLocation>
</comment>
<dbReference type="GO" id="GO:0004747">
    <property type="term" value="F:ribokinase activity"/>
    <property type="evidence" value="ECO:0007669"/>
    <property type="project" value="UniProtKB-UniRule"/>
</dbReference>
<feature type="binding site" evidence="12">
    <location>
        <position position="286"/>
    </location>
    <ligand>
        <name>K(+)</name>
        <dbReference type="ChEBI" id="CHEBI:29103"/>
    </ligand>
</feature>
<dbReference type="InterPro" id="IPR011611">
    <property type="entry name" value="PfkB_dom"/>
</dbReference>
<evidence type="ECO:0000313" key="15">
    <source>
        <dbReference type="Proteomes" id="UP000269226"/>
    </source>
</evidence>
<reference evidence="14 15" key="1">
    <citation type="submission" date="2018-01" db="EMBL/GenBank/DDBJ databases">
        <title>Whole genome sequence of Melissococcus plutonius DAT561.</title>
        <authorList>
            <person name="Okumura K."/>
            <person name="Takamatsu D."/>
            <person name="Okura M."/>
        </authorList>
    </citation>
    <scope>NUCLEOTIDE SEQUENCE [LARGE SCALE GENOMIC DNA]</scope>
    <source>
        <strain evidence="14 15">DAT561</strain>
    </source>
</reference>
<feature type="binding site" evidence="12">
    <location>
        <position position="284"/>
    </location>
    <ligand>
        <name>K(+)</name>
        <dbReference type="ChEBI" id="CHEBI:29103"/>
    </ligand>
</feature>
<dbReference type="EMBL" id="AP018492">
    <property type="protein sequence ID" value="BBC61631.1"/>
    <property type="molecule type" value="Genomic_DNA"/>
</dbReference>
<dbReference type="CDD" id="cd01174">
    <property type="entry name" value="ribokinase"/>
    <property type="match status" value="1"/>
</dbReference>
<comment type="function">
    <text evidence="12">Catalyzes the phosphorylation of ribose at O-5 in a reaction requiring ATP and magnesium. The resulting D-ribose-5-phosphate can then be used either for sythesis of nucleotides, histidine, and tryptophan, or as a component of the pentose phosphate pathway.</text>
</comment>
<dbReference type="GO" id="GO:0046872">
    <property type="term" value="F:metal ion binding"/>
    <property type="evidence" value="ECO:0007669"/>
    <property type="project" value="UniProtKB-KW"/>
</dbReference>
<dbReference type="HAMAP" id="MF_01987">
    <property type="entry name" value="Ribokinase"/>
    <property type="match status" value="1"/>
</dbReference>
<feature type="binding site" evidence="12">
    <location>
        <position position="251"/>
    </location>
    <ligand>
        <name>substrate</name>
    </ligand>
</feature>
<accession>A0A2Z5Y4D8</accession>
<keyword evidence="6 12" id="KW-0547">Nucleotide-binding</keyword>
<comment type="pathway">
    <text evidence="12">Carbohydrate metabolism; D-ribose degradation; D-ribose 5-phosphate from beta-D-ribopyranose: step 2/2.</text>
</comment>
<dbReference type="PRINTS" id="PR00990">
    <property type="entry name" value="RIBOKINASE"/>
</dbReference>
<keyword evidence="10 12" id="KW-0630">Potassium</keyword>
<dbReference type="UniPathway" id="UPA00916">
    <property type="reaction ID" value="UER00889"/>
</dbReference>
<dbReference type="InterPro" id="IPR002139">
    <property type="entry name" value="Ribo/fructo_kinase"/>
</dbReference>
<dbReference type="PANTHER" id="PTHR10584">
    <property type="entry name" value="SUGAR KINASE"/>
    <property type="match status" value="1"/>
</dbReference>
<feature type="binding site" evidence="12">
    <location>
        <begin position="219"/>
        <end position="224"/>
    </location>
    <ligand>
        <name>ATP</name>
        <dbReference type="ChEBI" id="CHEBI:30616"/>
    </ligand>
</feature>
<dbReference type="Pfam" id="PF00294">
    <property type="entry name" value="PfkB"/>
    <property type="match status" value="1"/>
</dbReference>
<gene>
    <name evidence="12" type="primary">rbsK</name>
    <name evidence="14" type="ORF">DAT561_1536</name>
</gene>
<dbReference type="RefSeq" id="WP_015695432.1">
    <property type="nucleotide sequence ID" value="NZ_AP018492.1"/>
</dbReference>
<dbReference type="InterPro" id="IPR029056">
    <property type="entry name" value="Ribokinase-like"/>
</dbReference>
<dbReference type="NCBIfam" id="TIGR02152">
    <property type="entry name" value="D_ribokin_bact"/>
    <property type="match status" value="1"/>
</dbReference>
<keyword evidence="5 12" id="KW-0479">Metal-binding</keyword>
<dbReference type="PROSITE" id="PS00583">
    <property type="entry name" value="PFKB_KINASES_1"/>
    <property type="match status" value="1"/>
</dbReference>
<organism evidence="14 15">
    <name type="scientific">Melissococcus plutonius</name>
    <dbReference type="NCBI Taxonomy" id="33970"/>
    <lineage>
        <taxon>Bacteria</taxon>
        <taxon>Bacillati</taxon>
        <taxon>Bacillota</taxon>
        <taxon>Bacilli</taxon>
        <taxon>Lactobacillales</taxon>
        <taxon>Enterococcaceae</taxon>
        <taxon>Melissococcus</taxon>
    </lineage>
</organism>
<dbReference type="GeneID" id="57044065"/>
<dbReference type="PANTHER" id="PTHR10584:SF166">
    <property type="entry name" value="RIBOKINASE"/>
    <property type="match status" value="1"/>
</dbReference>
<evidence type="ECO:0000256" key="7">
    <source>
        <dbReference type="ARBA" id="ARBA00022777"/>
    </source>
</evidence>
<dbReference type="AlphaFoldDB" id="A0A2Z5Y4D8"/>
<dbReference type="EC" id="2.7.1.15" evidence="2 12"/>
<feature type="binding site" evidence="12">
    <location>
        <position position="245"/>
    </location>
    <ligand>
        <name>K(+)</name>
        <dbReference type="ChEBI" id="CHEBI:29103"/>
    </ligand>
</feature>
<dbReference type="Gene3D" id="3.40.1190.20">
    <property type="match status" value="1"/>
</dbReference>
<feature type="binding site" evidence="12">
    <location>
        <begin position="250"/>
        <end position="251"/>
    </location>
    <ligand>
        <name>ATP</name>
        <dbReference type="ChEBI" id="CHEBI:30616"/>
    </ligand>
</feature>
<evidence type="ECO:0000256" key="2">
    <source>
        <dbReference type="ARBA" id="ARBA00012035"/>
    </source>
</evidence>
<dbReference type="SUPFAM" id="SSF53613">
    <property type="entry name" value="Ribokinase-like"/>
    <property type="match status" value="1"/>
</dbReference>
<proteinExistence type="inferred from homology"/>
<comment type="cofactor">
    <cofactor evidence="12">
        <name>Mg(2+)</name>
        <dbReference type="ChEBI" id="CHEBI:18420"/>
    </cofactor>
    <text evidence="12">Requires a divalent cation, most likely magnesium in vivo, as an electrophilic catalyst to aid phosphoryl group transfer. It is the chelate of the metal and the nucleotide that is the actual substrate.</text>
</comment>
<evidence type="ECO:0000256" key="1">
    <source>
        <dbReference type="ARBA" id="ARBA00005380"/>
    </source>
</evidence>
<evidence type="ECO:0000313" key="14">
    <source>
        <dbReference type="EMBL" id="BBC61631.1"/>
    </source>
</evidence>
<evidence type="ECO:0000256" key="4">
    <source>
        <dbReference type="ARBA" id="ARBA00022679"/>
    </source>
</evidence>
<feature type="binding site" evidence="12">
    <location>
        <begin position="11"/>
        <end position="13"/>
    </location>
    <ligand>
        <name>substrate</name>
    </ligand>
</feature>
<feature type="binding site" evidence="12">
    <location>
        <begin position="39"/>
        <end position="43"/>
    </location>
    <ligand>
        <name>substrate</name>
    </ligand>
</feature>
<dbReference type="GO" id="GO:0005524">
    <property type="term" value="F:ATP binding"/>
    <property type="evidence" value="ECO:0007669"/>
    <property type="project" value="UniProtKB-UniRule"/>
</dbReference>
<evidence type="ECO:0000256" key="8">
    <source>
        <dbReference type="ARBA" id="ARBA00022840"/>
    </source>
</evidence>
<evidence type="ECO:0000256" key="11">
    <source>
        <dbReference type="ARBA" id="ARBA00023277"/>
    </source>
</evidence>
<evidence type="ECO:0000256" key="5">
    <source>
        <dbReference type="ARBA" id="ARBA00022723"/>
    </source>
</evidence>
<evidence type="ECO:0000256" key="9">
    <source>
        <dbReference type="ARBA" id="ARBA00022842"/>
    </source>
</evidence>
<comment type="activity regulation">
    <text evidence="12">Activated by a monovalent cation that binds near, but not in, the active site. The most likely occupant of the site in vivo is potassium. Ion binding induces a conformational change that may alter substrate affinity.</text>
</comment>
<sequence>MNKVTILGSSNIDLVISTKSLPQVGETILGDQLDYFYGGKGQNQAISSVRIGANVQLIGAVGTDSFGEKILANLKTEGISTENIRQVEGAFTGLAMVLKLPQDNSIIVAPGANELVNPDYLTNFTKKIITSDVLLVQMEIPFETVLASIKIAKRNQVITIVNPAPYSERCHELLEFTDVLTPNKTEFEYLYGEKLTNEAMLEEAMLHFVKGYAVSLVVTRGSRGVSFVENNKVVTFSSIPVEVIDTTGAGDTFNGILSTYLSRQCSLKEAVKCASIGASLSITKLGAQTGMPTTKELEQAIKKYTMN</sequence>
<name>A0A2Z5Y4D8_9ENTE</name>
<keyword evidence="4 12" id="KW-0808">Transferase</keyword>